<organism evidence="1 2">
    <name type="scientific">Cupriavidus metallidurans</name>
    <dbReference type="NCBI Taxonomy" id="119219"/>
    <lineage>
        <taxon>Bacteria</taxon>
        <taxon>Pseudomonadati</taxon>
        <taxon>Pseudomonadota</taxon>
        <taxon>Betaproteobacteria</taxon>
        <taxon>Burkholderiales</taxon>
        <taxon>Burkholderiaceae</taxon>
        <taxon>Cupriavidus</taxon>
    </lineage>
</organism>
<dbReference type="RefSeq" id="WP_017514740.1">
    <property type="nucleotide sequence ID" value="NZ_CP026544.1"/>
</dbReference>
<protein>
    <submittedName>
        <fullName evidence="1">Uncharacterized protein</fullName>
    </submittedName>
</protein>
<evidence type="ECO:0000313" key="2">
    <source>
        <dbReference type="Proteomes" id="UP000253772"/>
    </source>
</evidence>
<dbReference type="GeneID" id="60823109"/>
<gene>
    <name evidence="1" type="ORF">DDF84_022905</name>
</gene>
<evidence type="ECO:0000313" key="1">
    <source>
        <dbReference type="EMBL" id="QBP12564.1"/>
    </source>
</evidence>
<proteinExistence type="predicted"/>
<dbReference type="OrthoDB" id="7593365at2"/>
<reference evidence="1 2" key="1">
    <citation type="submission" date="2019-03" db="EMBL/GenBank/DDBJ databases">
        <title>Comparative insights into the high quality Complete genome sequence of highly metal resistant Cupriavidus metallidurans strain BS1 isolated from a gold-copper mine.</title>
        <authorList>
            <person name="Mazhar H.S."/>
            <person name="Rensing C."/>
        </authorList>
    </citation>
    <scope>NUCLEOTIDE SEQUENCE [LARGE SCALE GENOMIC DNA]</scope>
    <source>
        <strain evidence="1 2">BS1</strain>
    </source>
</reference>
<sequence length="66" mass="7170">MLHDQIVDILLSRASTPEQLSAPSCPGVYAFFLNCQDAIAPFEVPTNGLIYIGKSANLAQREFDAT</sequence>
<dbReference type="Proteomes" id="UP000253772">
    <property type="component" value="Chromosome c2"/>
</dbReference>
<dbReference type="EMBL" id="CP037901">
    <property type="protein sequence ID" value="QBP12564.1"/>
    <property type="molecule type" value="Genomic_DNA"/>
</dbReference>
<name>A0A132H7X8_9BURK</name>
<accession>A0A132H7X8</accession>
<dbReference type="AlphaFoldDB" id="A0A132H7X8"/>